<keyword evidence="2 5" id="KW-0812">Transmembrane</keyword>
<feature type="transmembrane region" description="Helical" evidence="5">
    <location>
        <begin position="33"/>
        <end position="50"/>
    </location>
</feature>
<evidence type="ECO:0000313" key="8">
    <source>
        <dbReference type="Proteomes" id="UP000231019"/>
    </source>
</evidence>
<dbReference type="PANTHER" id="PTHR43394">
    <property type="entry name" value="ATP-DEPENDENT PERMEASE MDL1, MITOCHONDRIAL"/>
    <property type="match status" value="1"/>
</dbReference>
<evidence type="ECO:0000256" key="2">
    <source>
        <dbReference type="ARBA" id="ARBA00022692"/>
    </source>
</evidence>
<dbReference type="AlphaFoldDB" id="A0A2M7G2Y1"/>
<dbReference type="GO" id="GO:0005524">
    <property type="term" value="F:ATP binding"/>
    <property type="evidence" value="ECO:0007669"/>
    <property type="project" value="InterPro"/>
</dbReference>
<dbReference type="Gene3D" id="1.20.1560.10">
    <property type="entry name" value="ABC transporter type 1, transmembrane domain"/>
    <property type="match status" value="1"/>
</dbReference>
<evidence type="ECO:0000259" key="6">
    <source>
        <dbReference type="PROSITE" id="PS50929"/>
    </source>
</evidence>
<evidence type="ECO:0000256" key="4">
    <source>
        <dbReference type="ARBA" id="ARBA00023136"/>
    </source>
</evidence>
<feature type="transmembrane region" description="Helical" evidence="5">
    <location>
        <begin position="133"/>
        <end position="151"/>
    </location>
</feature>
<dbReference type="InterPro" id="IPR011527">
    <property type="entry name" value="ABC1_TM_dom"/>
</dbReference>
<organism evidence="7 8">
    <name type="scientific">bacterium (Candidatus Blackallbacteria) CG17_big_fil_post_rev_8_21_14_2_50_48_46</name>
    <dbReference type="NCBI Taxonomy" id="2014261"/>
    <lineage>
        <taxon>Bacteria</taxon>
        <taxon>Candidatus Blackallbacteria</taxon>
    </lineage>
</organism>
<dbReference type="SUPFAM" id="SSF90123">
    <property type="entry name" value="ABC transporter transmembrane region"/>
    <property type="match status" value="1"/>
</dbReference>
<reference evidence="7 8" key="1">
    <citation type="submission" date="2017-09" db="EMBL/GenBank/DDBJ databases">
        <title>Depth-based differentiation of microbial function through sediment-hosted aquifers and enrichment of novel symbionts in the deep terrestrial subsurface.</title>
        <authorList>
            <person name="Probst A.J."/>
            <person name="Ladd B."/>
            <person name="Jarett J.K."/>
            <person name="Geller-Mcgrath D.E."/>
            <person name="Sieber C.M."/>
            <person name="Emerson J.B."/>
            <person name="Anantharaman K."/>
            <person name="Thomas B.C."/>
            <person name="Malmstrom R."/>
            <person name="Stieglmeier M."/>
            <person name="Klingl A."/>
            <person name="Woyke T."/>
            <person name="Ryan C.M."/>
            <person name="Banfield J.F."/>
        </authorList>
    </citation>
    <scope>NUCLEOTIDE SEQUENCE [LARGE SCALE GENOMIC DNA]</scope>
    <source>
        <strain evidence="7">CG17_big_fil_post_rev_8_21_14_2_50_48_46</strain>
    </source>
</reference>
<accession>A0A2M7G2Y1</accession>
<dbReference type="GO" id="GO:0005886">
    <property type="term" value="C:plasma membrane"/>
    <property type="evidence" value="ECO:0007669"/>
    <property type="project" value="UniProtKB-SubCell"/>
</dbReference>
<dbReference type="PANTHER" id="PTHR43394:SF1">
    <property type="entry name" value="ATP-BINDING CASSETTE SUB-FAMILY B MEMBER 10, MITOCHONDRIAL"/>
    <property type="match status" value="1"/>
</dbReference>
<feature type="transmembrane region" description="Helical" evidence="5">
    <location>
        <begin position="102"/>
        <end position="127"/>
    </location>
</feature>
<proteinExistence type="predicted"/>
<dbReference type="GO" id="GO:0015421">
    <property type="term" value="F:ABC-type oligopeptide transporter activity"/>
    <property type="evidence" value="ECO:0007669"/>
    <property type="project" value="TreeGrafter"/>
</dbReference>
<sequence length="235" mass="26985">MVLFDAWVPMLVRQIIDELQKNSLQEAWLLEKSLWILGLGLAHFILYVAVQSTRGMTNFRFEHDFRMRLARKIVTQGQSFFYHFRTGDVSTRLIDDISENKLGWFACSGIFRLYEALLMIVGCVWFMSQLHLGLTLLTTVPLGFVSIFYIHSSRRTQAFSRHSQKAISALNSFLTSTLEGIRVVKAYDQGERQIASFSEVVKQQMQKEIALVKVSSLLQLSYSRFSELGLLIMIG</sequence>
<feature type="domain" description="ABC transmembrane type-1" evidence="6">
    <location>
        <begin position="1"/>
        <end position="235"/>
    </location>
</feature>
<comment type="subcellular location">
    <subcellularLocation>
        <location evidence="1">Cell membrane</location>
        <topology evidence="1">Multi-pass membrane protein</topology>
    </subcellularLocation>
</comment>
<dbReference type="EMBL" id="PFFQ01000044">
    <property type="protein sequence ID" value="PIW15788.1"/>
    <property type="molecule type" value="Genomic_DNA"/>
</dbReference>
<dbReference type="InterPro" id="IPR039421">
    <property type="entry name" value="Type_1_exporter"/>
</dbReference>
<dbReference type="InterPro" id="IPR036640">
    <property type="entry name" value="ABC1_TM_sf"/>
</dbReference>
<comment type="caution">
    <text evidence="7">The sequence shown here is derived from an EMBL/GenBank/DDBJ whole genome shotgun (WGS) entry which is preliminary data.</text>
</comment>
<evidence type="ECO:0000313" key="7">
    <source>
        <dbReference type="EMBL" id="PIW15788.1"/>
    </source>
</evidence>
<evidence type="ECO:0000256" key="1">
    <source>
        <dbReference type="ARBA" id="ARBA00004651"/>
    </source>
</evidence>
<keyword evidence="4 5" id="KW-0472">Membrane</keyword>
<dbReference type="PROSITE" id="PS50929">
    <property type="entry name" value="ABC_TM1F"/>
    <property type="match status" value="1"/>
</dbReference>
<feature type="non-terminal residue" evidence="7">
    <location>
        <position position="235"/>
    </location>
</feature>
<protein>
    <recommendedName>
        <fullName evidence="6">ABC transmembrane type-1 domain-containing protein</fullName>
    </recommendedName>
</protein>
<dbReference type="Proteomes" id="UP000231019">
    <property type="component" value="Unassembled WGS sequence"/>
</dbReference>
<evidence type="ECO:0000256" key="3">
    <source>
        <dbReference type="ARBA" id="ARBA00022989"/>
    </source>
</evidence>
<keyword evidence="3 5" id="KW-1133">Transmembrane helix</keyword>
<evidence type="ECO:0000256" key="5">
    <source>
        <dbReference type="SAM" id="Phobius"/>
    </source>
</evidence>
<name>A0A2M7G2Y1_9BACT</name>
<dbReference type="Pfam" id="PF00664">
    <property type="entry name" value="ABC_membrane"/>
    <property type="match status" value="1"/>
</dbReference>
<gene>
    <name evidence="7" type="ORF">COW36_15690</name>
</gene>